<dbReference type="OrthoDB" id="2783063at2759"/>
<sequence>MAEAMPLDIGACSDGFWQVLLKTALEKIPQLTEENYSIWKDKMTELLKLWVVLKAINDTETPLEESSV</sequence>
<comment type="caution">
    <text evidence="1">The sequence shown here is derived from an EMBL/GenBank/DDBJ whole genome shotgun (WGS) entry which is preliminary data.</text>
</comment>
<evidence type="ECO:0008006" key="3">
    <source>
        <dbReference type="Google" id="ProtNLM"/>
    </source>
</evidence>
<dbReference type="VEuPathDB" id="FungiDB:VP01_664g5"/>
<dbReference type="AlphaFoldDB" id="A0A0L6UEY7"/>
<gene>
    <name evidence="1" type="ORF">VP01_664g5</name>
</gene>
<name>A0A0L6UEY7_9BASI</name>
<protein>
    <recommendedName>
        <fullName evidence="3">DUF4219 domain-containing protein</fullName>
    </recommendedName>
</protein>
<evidence type="ECO:0000313" key="1">
    <source>
        <dbReference type="EMBL" id="KNZ47138.1"/>
    </source>
</evidence>
<dbReference type="Proteomes" id="UP000037035">
    <property type="component" value="Unassembled WGS sequence"/>
</dbReference>
<dbReference type="EMBL" id="LAVV01011996">
    <property type="protein sequence ID" value="KNZ47138.1"/>
    <property type="molecule type" value="Genomic_DNA"/>
</dbReference>
<keyword evidence="2" id="KW-1185">Reference proteome</keyword>
<evidence type="ECO:0000313" key="2">
    <source>
        <dbReference type="Proteomes" id="UP000037035"/>
    </source>
</evidence>
<reference evidence="1 2" key="1">
    <citation type="submission" date="2015-08" db="EMBL/GenBank/DDBJ databases">
        <title>Next Generation Sequencing and Analysis of the Genome of Puccinia sorghi L Schw, the Causal Agent of Maize Common Rust.</title>
        <authorList>
            <person name="Rochi L."/>
            <person name="Burguener G."/>
            <person name="Darino M."/>
            <person name="Turjanski A."/>
            <person name="Kreff E."/>
            <person name="Dieguez M.J."/>
            <person name="Sacco F."/>
        </authorList>
    </citation>
    <scope>NUCLEOTIDE SEQUENCE [LARGE SCALE GENOMIC DNA]</scope>
    <source>
        <strain evidence="1 2">RO10H11247</strain>
    </source>
</reference>
<proteinExistence type="predicted"/>
<organism evidence="1 2">
    <name type="scientific">Puccinia sorghi</name>
    <dbReference type="NCBI Taxonomy" id="27349"/>
    <lineage>
        <taxon>Eukaryota</taxon>
        <taxon>Fungi</taxon>
        <taxon>Dikarya</taxon>
        <taxon>Basidiomycota</taxon>
        <taxon>Pucciniomycotina</taxon>
        <taxon>Pucciniomycetes</taxon>
        <taxon>Pucciniales</taxon>
        <taxon>Pucciniaceae</taxon>
        <taxon>Puccinia</taxon>
    </lineage>
</organism>
<accession>A0A0L6UEY7</accession>